<keyword evidence="1" id="KW-0175">Coiled coil</keyword>
<reference evidence="2 4" key="1">
    <citation type="submission" date="2015-11" db="EMBL/GenBank/DDBJ databases">
        <title>Genomic analysis of 38 Legionella species identifies large and diverse effector repertoires.</title>
        <authorList>
            <person name="Burstein D."/>
            <person name="Amaro F."/>
            <person name="Zusman T."/>
            <person name="Lifshitz Z."/>
            <person name="Cohen O."/>
            <person name="Gilbert J.A."/>
            <person name="Pupko T."/>
            <person name="Shuman H.A."/>
            <person name="Segal G."/>
        </authorList>
    </citation>
    <scope>NUCLEOTIDE SEQUENCE [LARGE SCALE GENOMIC DNA]</scope>
    <source>
        <strain evidence="2 4">Lyon 8420412</strain>
    </source>
</reference>
<sequence length="360" mass="41661">MFTKLPRFLSRVSVRTYTNKIPHITMNNPKWLENQVEAARLEGIEQAEWQQNCDTYSKVKNELDLQASEQPPVKQTMSPKEAAGKVLDDAFSNMRQHLGDSFTNSIEHPLRSYSFPKFEKIFTYLAKDGRVDKDLVNNCSKYGLYLIAALASLYIYEQITSYKDEISKLEKEIQELEKQYTAKNFTHSDIREQIIKKQNHLLAKNEQLAKYLEIMEALEEAKAGIVNEAEDRNFIERIKDQFFSILNSDGYEKVKAKSFLRKQNKDSSVVKEIDKWASVDVALMVAEEHVSKINKKCNNLQNTIAQLEQKLDVVGEQVVQIGEKLEDKQSQLKNKWGYSFFNQITQETDEAPAAEQRLEI</sequence>
<keyword evidence="4" id="KW-1185">Reference proteome</keyword>
<accession>A0A378JC82</accession>
<dbReference type="Proteomes" id="UP000254476">
    <property type="component" value="Unassembled WGS sequence"/>
</dbReference>
<evidence type="ECO:0000313" key="4">
    <source>
        <dbReference type="Proteomes" id="UP000054691"/>
    </source>
</evidence>
<reference evidence="3 5" key="2">
    <citation type="submission" date="2018-06" db="EMBL/GenBank/DDBJ databases">
        <authorList>
            <consortium name="Pathogen Informatics"/>
            <person name="Doyle S."/>
        </authorList>
    </citation>
    <scope>NUCLEOTIDE SEQUENCE [LARGE SCALE GENOMIC DNA]</scope>
    <source>
        <strain evidence="3 5">NCTC12388</strain>
    </source>
</reference>
<evidence type="ECO:0000313" key="2">
    <source>
        <dbReference type="EMBL" id="KTD05511.1"/>
    </source>
</evidence>
<organism evidence="3 5">
    <name type="scientific">Legionella gratiana</name>
    <dbReference type="NCBI Taxonomy" id="45066"/>
    <lineage>
        <taxon>Bacteria</taxon>
        <taxon>Pseudomonadati</taxon>
        <taxon>Pseudomonadota</taxon>
        <taxon>Gammaproteobacteria</taxon>
        <taxon>Legionellales</taxon>
        <taxon>Legionellaceae</taxon>
        <taxon>Legionella</taxon>
    </lineage>
</organism>
<evidence type="ECO:0000313" key="5">
    <source>
        <dbReference type="Proteomes" id="UP000254476"/>
    </source>
</evidence>
<dbReference type="Proteomes" id="UP000054691">
    <property type="component" value="Unassembled WGS sequence"/>
</dbReference>
<name>A0A378JC82_9GAMM</name>
<proteinExistence type="predicted"/>
<dbReference type="AlphaFoldDB" id="A0A378JC82"/>
<dbReference type="OrthoDB" id="5653434at2"/>
<feature type="coiled-coil region" evidence="1">
    <location>
        <begin position="159"/>
        <end position="228"/>
    </location>
</feature>
<evidence type="ECO:0000256" key="1">
    <source>
        <dbReference type="SAM" id="Coils"/>
    </source>
</evidence>
<dbReference type="RefSeq" id="WP_058500372.1">
    <property type="nucleotide sequence ID" value="NZ_CAAAHW010000023.1"/>
</dbReference>
<dbReference type="EMBL" id="LNYE01000030">
    <property type="protein sequence ID" value="KTD05511.1"/>
    <property type="molecule type" value="Genomic_DNA"/>
</dbReference>
<protein>
    <submittedName>
        <fullName evidence="3">Uncharacterized protein</fullName>
    </submittedName>
</protein>
<evidence type="ECO:0000313" key="3">
    <source>
        <dbReference type="EMBL" id="STX45413.1"/>
    </source>
</evidence>
<dbReference type="EMBL" id="UGOB01000001">
    <property type="protein sequence ID" value="STX45413.1"/>
    <property type="molecule type" value="Genomic_DNA"/>
</dbReference>
<feature type="coiled-coil region" evidence="1">
    <location>
        <begin position="283"/>
        <end position="317"/>
    </location>
</feature>
<gene>
    <name evidence="2" type="ORF">Lgra_3388</name>
    <name evidence="3" type="ORF">NCTC12388_02142</name>
</gene>